<dbReference type="SUPFAM" id="SSF47729">
    <property type="entry name" value="IHF-like DNA-binding proteins"/>
    <property type="match status" value="1"/>
</dbReference>
<dbReference type="Proteomes" id="UP000284660">
    <property type="component" value="Unassembled WGS sequence"/>
</dbReference>
<sequence length="147" mass="16175">MLFWKRVKQKINGKWYPHTIVIGKTAGTQEVAERLARESTVSPADVHAVIRALPTVMAEIMAESRSVNLEGLGSFHFTAQATGKGVETEDKVSADQFTSVRVQFIPARQKQGTGYTRSLVGNVSFMEWKGPEPKPEQGGDSESPDEI</sequence>
<feature type="domain" description="HU" evidence="2">
    <location>
        <begin position="18"/>
        <end position="109"/>
    </location>
</feature>
<evidence type="ECO:0000256" key="1">
    <source>
        <dbReference type="ARBA" id="ARBA00023125"/>
    </source>
</evidence>
<dbReference type="AlphaFoldDB" id="A0A3R6K0I0"/>
<dbReference type="NCBIfam" id="TIGR01201">
    <property type="entry name" value="HU_rel"/>
    <property type="match status" value="1"/>
</dbReference>
<evidence type="ECO:0000313" key="3">
    <source>
        <dbReference type="EMBL" id="RHD71552.1"/>
    </source>
</evidence>
<dbReference type="EMBL" id="QSJN01000016">
    <property type="protein sequence ID" value="RHD71552.1"/>
    <property type="molecule type" value="Genomic_DNA"/>
</dbReference>
<dbReference type="Gene3D" id="4.10.520.10">
    <property type="entry name" value="IHF-like DNA-binding proteins"/>
    <property type="match status" value="1"/>
</dbReference>
<keyword evidence="1 3" id="KW-0238">DNA-binding</keyword>
<dbReference type="Pfam" id="PF18291">
    <property type="entry name" value="HU-HIG"/>
    <property type="match status" value="1"/>
</dbReference>
<comment type="caution">
    <text evidence="3">The sequence shown here is derived from an EMBL/GenBank/DDBJ whole genome shotgun (WGS) entry which is preliminary data.</text>
</comment>
<proteinExistence type="predicted"/>
<protein>
    <submittedName>
        <fullName evidence="3">DNA-binding protein</fullName>
    </submittedName>
</protein>
<evidence type="ECO:0000313" key="4">
    <source>
        <dbReference type="Proteomes" id="UP000284660"/>
    </source>
</evidence>
<dbReference type="InterPro" id="IPR010992">
    <property type="entry name" value="IHF-like_DNA-bd_dom_sf"/>
</dbReference>
<dbReference type="InterPro" id="IPR005902">
    <property type="entry name" value="HU_DNA-bd_put"/>
</dbReference>
<name>A0A3R6K0I0_PARDI</name>
<dbReference type="InterPro" id="IPR041607">
    <property type="entry name" value="HU-HIG"/>
</dbReference>
<organism evidence="3 4">
    <name type="scientific">Parabacteroides distasonis</name>
    <dbReference type="NCBI Taxonomy" id="823"/>
    <lineage>
        <taxon>Bacteria</taxon>
        <taxon>Pseudomonadati</taxon>
        <taxon>Bacteroidota</taxon>
        <taxon>Bacteroidia</taxon>
        <taxon>Bacteroidales</taxon>
        <taxon>Tannerellaceae</taxon>
        <taxon>Parabacteroides</taxon>
    </lineage>
</organism>
<reference evidence="3 4" key="1">
    <citation type="submission" date="2018-08" db="EMBL/GenBank/DDBJ databases">
        <title>A genome reference for cultivated species of the human gut microbiota.</title>
        <authorList>
            <person name="Zou Y."/>
            <person name="Xue W."/>
            <person name="Luo G."/>
        </authorList>
    </citation>
    <scope>NUCLEOTIDE SEQUENCE [LARGE SCALE GENOMIC DNA]</scope>
    <source>
        <strain evidence="3 4">AM30-4</strain>
    </source>
</reference>
<dbReference type="RefSeq" id="WP_008780995.1">
    <property type="nucleotide sequence ID" value="NZ_CP103148.1"/>
</dbReference>
<accession>A0A3R6K0I0</accession>
<gene>
    <name evidence="3" type="ORF">DW782_18960</name>
</gene>
<evidence type="ECO:0000259" key="2">
    <source>
        <dbReference type="Pfam" id="PF18291"/>
    </source>
</evidence>
<dbReference type="GO" id="GO:0003677">
    <property type="term" value="F:DNA binding"/>
    <property type="evidence" value="ECO:0007669"/>
    <property type="project" value="UniProtKB-KW"/>
</dbReference>